<dbReference type="PANTHER" id="PTHR43685:SF3">
    <property type="entry name" value="SLR2126 PROTEIN"/>
    <property type="match status" value="1"/>
</dbReference>
<dbReference type="EC" id="2.4.-.-" evidence="2"/>
<evidence type="ECO:0000313" key="3">
    <source>
        <dbReference type="Proteomes" id="UP001305746"/>
    </source>
</evidence>
<dbReference type="GO" id="GO:0016757">
    <property type="term" value="F:glycosyltransferase activity"/>
    <property type="evidence" value="ECO:0007669"/>
    <property type="project" value="UniProtKB-KW"/>
</dbReference>
<dbReference type="RefSeq" id="WP_322855893.1">
    <property type="nucleotide sequence ID" value="NZ_JAYDCJ010000003.1"/>
</dbReference>
<reference evidence="2 3" key="1">
    <citation type="submission" date="2023-12" db="EMBL/GenBank/DDBJ databases">
        <title>Marinobacter qingdaonensis sp. nov., isolated from the intertidal sediment of Qingdao, PR China.</title>
        <authorList>
            <person name="Li Y."/>
        </authorList>
    </citation>
    <scope>NUCLEOTIDE SEQUENCE [LARGE SCALE GENOMIC DNA]</scope>
    <source>
        <strain evidence="2 3">ASW11-75</strain>
    </source>
</reference>
<dbReference type="EMBL" id="JAYDCJ010000003">
    <property type="protein sequence ID" value="MEA1081435.1"/>
    <property type="molecule type" value="Genomic_DNA"/>
</dbReference>
<organism evidence="2 3">
    <name type="scientific">Marinobacter qingdaonensis</name>
    <dbReference type="NCBI Taxonomy" id="3108486"/>
    <lineage>
        <taxon>Bacteria</taxon>
        <taxon>Pseudomonadati</taxon>
        <taxon>Pseudomonadota</taxon>
        <taxon>Gammaproteobacteria</taxon>
        <taxon>Pseudomonadales</taxon>
        <taxon>Marinobacteraceae</taxon>
        <taxon>Marinobacter</taxon>
    </lineage>
</organism>
<keyword evidence="2" id="KW-0808">Transferase</keyword>
<proteinExistence type="predicted"/>
<keyword evidence="3" id="KW-1185">Reference proteome</keyword>
<name>A0ABU5P059_9GAMM</name>
<keyword evidence="2" id="KW-0328">Glycosyltransferase</keyword>
<feature type="domain" description="Glycosyltransferase 2-like" evidence="1">
    <location>
        <begin position="20"/>
        <end position="183"/>
    </location>
</feature>
<comment type="caution">
    <text evidence="2">The sequence shown here is derived from an EMBL/GenBank/DDBJ whole genome shotgun (WGS) entry which is preliminary data.</text>
</comment>
<dbReference type="PANTHER" id="PTHR43685">
    <property type="entry name" value="GLYCOSYLTRANSFERASE"/>
    <property type="match status" value="1"/>
</dbReference>
<sequence length="319" mass="35829">MFKIESGERAPLAPQLDGVSVVIPTLDRAEVLVDTVKDLLAQDFECYELIVVDQSERINEAVVELLKKSNVTARYFKAENFKGLPQARNYGWRQARFEIVLYIDDDVRATSEFVRAHYDAHKRTEAAIIAGGIDEAKGDLPSSRVPGSFNWWTATPYRNFSVNRPGWCEHAPGGNFSVKRAVLVECGGIDEVLSIGAALYEESELALRLGSRGYSTWFEPAARLTHLAAPMGGCRVQRDWPRYMFGLSHNRAILIFRHLKPWHRPTAILRILLLGLSYSRFSKSLRPMIATFRGLLAGREAAKSPPLNVDLMASECITY</sequence>
<dbReference type="Gene3D" id="3.90.550.10">
    <property type="entry name" value="Spore Coat Polysaccharide Biosynthesis Protein SpsA, Chain A"/>
    <property type="match status" value="1"/>
</dbReference>
<dbReference type="CDD" id="cd00761">
    <property type="entry name" value="Glyco_tranf_GTA_type"/>
    <property type="match status" value="1"/>
</dbReference>
<dbReference type="Pfam" id="PF00535">
    <property type="entry name" value="Glycos_transf_2"/>
    <property type="match status" value="1"/>
</dbReference>
<dbReference type="Proteomes" id="UP001305746">
    <property type="component" value="Unassembled WGS sequence"/>
</dbReference>
<dbReference type="InterPro" id="IPR029044">
    <property type="entry name" value="Nucleotide-diphossugar_trans"/>
</dbReference>
<gene>
    <name evidence="2" type="ORF">U5822_12185</name>
</gene>
<protein>
    <submittedName>
        <fullName evidence="2">Glycosyltransferase</fullName>
        <ecNumber evidence="2">2.4.-.-</ecNumber>
    </submittedName>
</protein>
<dbReference type="InterPro" id="IPR050834">
    <property type="entry name" value="Glycosyltransf_2"/>
</dbReference>
<accession>A0ABU5P059</accession>
<dbReference type="SUPFAM" id="SSF53448">
    <property type="entry name" value="Nucleotide-diphospho-sugar transferases"/>
    <property type="match status" value="1"/>
</dbReference>
<evidence type="ECO:0000313" key="2">
    <source>
        <dbReference type="EMBL" id="MEA1081435.1"/>
    </source>
</evidence>
<evidence type="ECO:0000259" key="1">
    <source>
        <dbReference type="Pfam" id="PF00535"/>
    </source>
</evidence>
<dbReference type="InterPro" id="IPR001173">
    <property type="entry name" value="Glyco_trans_2-like"/>
</dbReference>